<keyword evidence="2" id="KW-1185">Reference proteome</keyword>
<evidence type="ECO:0000313" key="2">
    <source>
        <dbReference type="Proteomes" id="UP001194468"/>
    </source>
</evidence>
<dbReference type="EMBL" id="WHUW01000011">
    <property type="protein sequence ID" value="KAF8440786.1"/>
    <property type="molecule type" value="Genomic_DNA"/>
</dbReference>
<dbReference type="InterPro" id="IPR024079">
    <property type="entry name" value="MetalloPept_cat_dom_sf"/>
</dbReference>
<dbReference type="Gene3D" id="3.40.390.10">
    <property type="entry name" value="Collagenase (Catalytic Domain)"/>
    <property type="match status" value="1"/>
</dbReference>
<accession>A0AAD4BVD4</accession>
<dbReference type="InterPro" id="IPR019026">
    <property type="entry name" value="Peptidase_M64_IgA"/>
</dbReference>
<protein>
    <submittedName>
        <fullName evidence="1">IgA peptidase M64-domain-containing protein</fullName>
    </submittedName>
</protein>
<sequence length="538" mass="60211">MQVTPVPVPRLGPKQNVVRVLSHNLHSLLSQVQLHCSNDVASSLPLAAHYLPQVPLSRHNALSAHILDVDLPRLELIPLITSGPAENRVDLAFFADGYTAGERQKFLDDASRLARDLVTNQTFFTVRPLLNIWVVFTPSKESGVGVGGKAKDTPFGLYRDGTELRGLYANNSDVALAACASLGDKCDYAILLANDPLYGGIGGEYTTTTASLANGALVLRHEIGHSIIEVGEEYDGGFAYFGVNALHDPKNVTWAHWLTDEMRVERSVMPMQAYPWTFLDVEKPWSFTFSSSGTYARHLVKFSLSGIPRADDLLVSLDGVNLGWAPRKDIGIDRWHYDIFGHALLEGEHVIEFALRNRELQGQAQLCSVEVLEYGADSFRFNASRGYYSLFPTYDQDNGTSYRPTNDDCLMRTVARPNFCNVCREGLWLSLLKRIDLIEGFRMTCLNANSRVVSVDLVKLAQFREHPVEIAESYAITWSRNGRILEEFTNLTEVDLGAADATYRVDVTYAVEEVRLDPRGYLRASRTFNSIPHSCWWW</sequence>
<dbReference type="Pfam" id="PF09471">
    <property type="entry name" value="Peptidase_M64"/>
    <property type="match status" value="1"/>
</dbReference>
<name>A0AAD4BVD4_BOLED</name>
<evidence type="ECO:0000313" key="1">
    <source>
        <dbReference type="EMBL" id="KAF8440786.1"/>
    </source>
</evidence>
<reference evidence="1" key="2">
    <citation type="journal article" date="2020" name="Nat. Commun.">
        <title>Large-scale genome sequencing of mycorrhizal fungi provides insights into the early evolution of symbiotic traits.</title>
        <authorList>
            <person name="Miyauchi S."/>
            <person name="Kiss E."/>
            <person name="Kuo A."/>
            <person name="Drula E."/>
            <person name="Kohler A."/>
            <person name="Sanchez-Garcia M."/>
            <person name="Morin E."/>
            <person name="Andreopoulos B."/>
            <person name="Barry K.W."/>
            <person name="Bonito G."/>
            <person name="Buee M."/>
            <person name="Carver A."/>
            <person name="Chen C."/>
            <person name="Cichocki N."/>
            <person name="Clum A."/>
            <person name="Culley D."/>
            <person name="Crous P.W."/>
            <person name="Fauchery L."/>
            <person name="Girlanda M."/>
            <person name="Hayes R.D."/>
            <person name="Keri Z."/>
            <person name="LaButti K."/>
            <person name="Lipzen A."/>
            <person name="Lombard V."/>
            <person name="Magnuson J."/>
            <person name="Maillard F."/>
            <person name="Murat C."/>
            <person name="Nolan M."/>
            <person name="Ohm R.A."/>
            <person name="Pangilinan J."/>
            <person name="Pereira M.F."/>
            <person name="Perotto S."/>
            <person name="Peter M."/>
            <person name="Pfister S."/>
            <person name="Riley R."/>
            <person name="Sitrit Y."/>
            <person name="Stielow J.B."/>
            <person name="Szollosi G."/>
            <person name="Zifcakova L."/>
            <person name="Stursova M."/>
            <person name="Spatafora J.W."/>
            <person name="Tedersoo L."/>
            <person name="Vaario L.M."/>
            <person name="Yamada A."/>
            <person name="Yan M."/>
            <person name="Wang P."/>
            <person name="Xu J."/>
            <person name="Bruns T."/>
            <person name="Baldrian P."/>
            <person name="Vilgalys R."/>
            <person name="Dunand C."/>
            <person name="Henrissat B."/>
            <person name="Grigoriev I.V."/>
            <person name="Hibbett D."/>
            <person name="Nagy L.G."/>
            <person name="Martin F.M."/>
        </authorList>
    </citation>
    <scope>NUCLEOTIDE SEQUENCE</scope>
    <source>
        <strain evidence="1">BED1</strain>
    </source>
</reference>
<proteinExistence type="predicted"/>
<dbReference type="AlphaFoldDB" id="A0AAD4BVD4"/>
<dbReference type="GO" id="GO:0008237">
    <property type="term" value="F:metallopeptidase activity"/>
    <property type="evidence" value="ECO:0007669"/>
    <property type="project" value="InterPro"/>
</dbReference>
<organism evidence="1 2">
    <name type="scientific">Boletus edulis BED1</name>
    <dbReference type="NCBI Taxonomy" id="1328754"/>
    <lineage>
        <taxon>Eukaryota</taxon>
        <taxon>Fungi</taxon>
        <taxon>Dikarya</taxon>
        <taxon>Basidiomycota</taxon>
        <taxon>Agaricomycotina</taxon>
        <taxon>Agaricomycetes</taxon>
        <taxon>Agaricomycetidae</taxon>
        <taxon>Boletales</taxon>
        <taxon>Boletineae</taxon>
        <taxon>Boletaceae</taxon>
        <taxon>Boletoideae</taxon>
        <taxon>Boletus</taxon>
    </lineage>
</organism>
<gene>
    <name evidence="1" type="ORF">L210DRAFT_3399752</name>
</gene>
<reference evidence="1" key="1">
    <citation type="submission" date="2019-10" db="EMBL/GenBank/DDBJ databases">
        <authorList>
            <consortium name="DOE Joint Genome Institute"/>
            <person name="Kuo A."/>
            <person name="Miyauchi S."/>
            <person name="Kiss E."/>
            <person name="Drula E."/>
            <person name="Kohler A."/>
            <person name="Sanchez-Garcia M."/>
            <person name="Andreopoulos B."/>
            <person name="Barry K.W."/>
            <person name="Bonito G."/>
            <person name="Buee M."/>
            <person name="Carver A."/>
            <person name="Chen C."/>
            <person name="Cichocki N."/>
            <person name="Clum A."/>
            <person name="Culley D."/>
            <person name="Crous P.W."/>
            <person name="Fauchery L."/>
            <person name="Girlanda M."/>
            <person name="Hayes R."/>
            <person name="Keri Z."/>
            <person name="LaButti K."/>
            <person name="Lipzen A."/>
            <person name="Lombard V."/>
            <person name="Magnuson J."/>
            <person name="Maillard F."/>
            <person name="Morin E."/>
            <person name="Murat C."/>
            <person name="Nolan M."/>
            <person name="Ohm R."/>
            <person name="Pangilinan J."/>
            <person name="Pereira M."/>
            <person name="Perotto S."/>
            <person name="Peter M."/>
            <person name="Riley R."/>
            <person name="Sitrit Y."/>
            <person name="Stielow B."/>
            <person name="Szollosi G."/>
            <person name="Zifcakova L."/>
            <person name="Stursova M."/>
            <person name="Spatafora J.W."/>
            <person name="Tedersoo L."/>
            <person name="Vaario L.-M."/>
            <person name="Yamada A."/>
            <person name="Yan M."/>
            <person name="Wang P."/>
            <person name="Xu J."/>
            <person name="Bruns T."/>
            <person name="Baldrian P."/>
            <person name="Vilgalys R."/>
            <person name="Henrissat B."/>
            <person name="Grigoriev I.V."/>
            <person name="Hibbett D."/>
            <person name="Nagy L.G."/>
            <person name="Martin F.M."/>
        </authorList>
    </citation>
    <scope>NUCLEOTIDE SEQUENCE</scope>
    <source>
        <strain evidence="1">BED1</strain>
    </source>
</reference>
<dbReference type="Proteomes" id="UP001194468">
    <property type="component" value="Unassembled WGS sequence"/>
</dbReference>
<comment type="caution">
    <text evidence="1">The sequence shown here is derived from an EMBL/GenBank/DDBJ whole genome shotgun (WGS) entry which is preliminary data.</text>
</comment>